<dbReference type="SMART" id="SM00298">
    <property type="entry name" value="CHROMO"/>
    <property type="match status" value="1"/>
</dbReference>
<dbReference type="CDD" id="cd00024">
    <property type="entry name" value="CD_CSD"/>
    <property type="match status" value="1"/>
</dbReference>
<comment type="subcellular location">
    <subcellularLocation>
        <location evidence="1">Nucleus</location>
    </subcellularLocation>
</comment>
<feature type="region of interest" description="Disordered" evidence="3">
    <location>
        <begin position="500"/>
        <end position="520"/>
    </location>
</feature>
<reference evidence="5 6" key="1">
    <citation type="submission" date="2015-04" db="EMBL/GenBank/DDBJ databases">
        <title>Complete genome sequence of Schizopora paradoxa KUC8140, a cosmopolitan wood degrader in East Asia.</title>
        <authorList>
            <consortium name="DOE Joint Genome Institute"/>
            <person name="Min B."/>
            <person name="Park H."/>
            <person name="Jang Y."/>
            <person name="Kim J.-J."/>
            <person name="Kim K.H."/>
            <person name="Pangilinan J."/>
            <person name="Lipzen A."/>
            <person name="Riley R."/>
            <person name="Grigoriev I.V."/>
            <person name="Spatafora J.W."/>
            <person name="Choi I.-G."/>
        </authorList>
    </citation>
    <scope>NUCLEOTIDE SEQUENCE [LARGE SCALE GENOMIC DNA]</scope>
    <source>
        <strain evidence="5 6">KUC8140</strain>
    </source>
</reference>
<dbReference type="InParanoid" id="A0A0H2S5K5"/>
<dbReference type="STRING" id="27342.A0A0H2S5K5"/>
<dbReference type="Proteomes" id="UP000053477">
    <property type="component" value="Unassembled WGS sequence"/>
</dbReference>
<dbReference type="GO" id="GO:0005634">
    <property type="term" value="C:nucleus"/>
    <property type="evidence" value="ECO:0007669"/>
    <property type="project" value="UniProtKB-SubCell"/>
</dbReference>
<name>A0A0H2S5K5_9AGAM</name>
<evidence type="ECO:0000313" key="5">
    <source>
        <dbReference type="EMBL" id="KLO19482.1"/>
    </source>
</evidence>
<gene>
    <name evidence="5" type="ORF">SCHPADRAFT_843341</name>
</gene>
<keyword evidence="6" id="KW-1185">Reference proteome</keyword>
<evidence type="ECO:0000256" key="3">
    <source>
        <dbReference type="SAM" id="MobiDB-lite"/>
    </source>
</evidence>
<protein>
    <recommendedName>
        <fullName evidence="4">Chromo domain-containing protein</fullName>
    </recommendedName>
</protein>
<accession>A0A0H2S5K5</accession>
<feature type="region of interest" description="Disordered" evidence="3">
    <location>
        <begin position="1"/>
        <end position="79"/>
    </location>
</feature>
<evidence type="ECO:0000259" key="4">
    <source>
        <dbReference type="PROSITE" id="PS50013"/>
    </source>
</evidence>
<dbReference type="GO" id="GO:0006338">
    <property type="term" value="P:chromatin remodeling"/>
    <property type="evidence" value="ECO:0007669"/>
    <property type="project" value="UniProtKB-ARBA"/>
</dbReference>
<dbReference type="InterPro" id="IPR016197">
    <property type="entry name" value="Chromo-like_dom_sf"/>
</dbReference>
<feature type="compositionally biased region" description="Basic and acidic residues" evidence="3">
    <location>
        <begin position="1"/>
        <end position="14"/>
    </location>
</feature>
<sequence length="520" mass="58081">MSAIESGKRGRDDAAGDDSDSDVVLLSGPPSSASCLPAKRRRTLSAKAVALQGENGASRRATPTTASARPAAAPSCTNVPNAKTAATKSLEKVVKPKVLEIVVDGHNLRTTPVFDMFWRYAASRQELENRRRAGEKAPWTDDLILQKFRFCSVFRVSDAASQFLIREVIEKGSQAHDDVVFRVILFNIFTRIETFKTLDRRLGPLTWKGYDRAKFEGVLKDIENNGDSLYTGAFQKPAPKLGGSSNPENHLHLLEVLMRKEPNLVYVIKNCEYLADAYDWINCLPGMGDFTAHQLLLDLSYAGLNGKGLSRFHPSDFVVAGIGAVKGIEICYNGLTKGQEIAIMRWMCKNQTKMFARLGLAFDGLKAHGKSQLMHLCDIEHTLCEVYKYEKMVRSGAGKRDVAMGGKARKFEPKHTLEREATIPKAWSNPSRKVERVKPGKFERVGKEYVVKALLDRRPAKAKMKTKTNAGSNASAPVKYEYLVDWLGYGVGDRTWEPEEMLREDAPQMVDDFEREKRTK</sequence>
<evidence type="ECO:0000313" key="6">
    <source>
        <dbReference type="Proteomes" id="UP000053477"/>
    </source>
</evidence>
<dbReference type="InterPro" id="IPR040684">
    <property type="entry name" value="HMUDK_hel"/>
</dbReference>
<organism evidence="5 6">
    <name type="scientific">Schizopora paradoxa</name>
    <dbReference type="NCBI Taxonomy" id="27342"/>
    <lineage>
        <taxon>Eukaryota</taxon>
        <taxon>Fungi</taxon>
        <taxon>Dikarya</taxon>
        <taxon>Basidiomycota</taxon>
        <taxon>Agaricomycotina</taxon>
        <taxon>Agaricomycetes</taxon>
        <taxon>Hymenochaetales</taxon>
        <taxon>Schizoporaceae</taxon>
        <taxon>Schizopora</taxon>
    </lineage>
</organism>
<feature type="compositionally biased region" description="Low complexity" evidence="3">
    <location>
        <begin position="58"/>
        <end position="75"/>
    </location>
</feature>
<keyword evidence="2" id="KW-0539">Nucleus</keyword>
<dbReference type="PANTHER" id="PTHR22812">
    <property type="entry name" value="CHROMOBOX PROTEIN"/>
    <property type="match status" value="1"/>
</dbReference>
<dbReference type="SUPFAM" id="SSF54160">
    <property type="entry name" value="Chromo domain-like"/>
    <property type="match status" value="1"/>
</dbReference>
<dbReference type="InterPro" id="IPR000953">
    <property type="entry name" value="Chromo/chromo_shadow_dom"/>
</dbReference>
<proteinExistence type="predicted"/>
<evidence type="ECO:0000256" key="1">
    <source>
        <dbReference type="ARBA" id="ARBA00004123"/>
    </source>
</evidence>
<dbReference type="PROSITE" id="PS50013">
    <property type="entry name" value="CHROMO_2"/>
    <property type="match status" value="1"/>
</dbReference>
<dbReference type="Gene3D" id="2.40.50.40">
    <property type="match status" value="1"/>
</dbReference>
<dbReference type="Pfam" id="PF00385">
    <property type="entry name" value="Chromo"/>
    <property type="match status" value="1"/>
</dbReference>
<dbReference type="EMBL" id="KQ085886">
    <property type="protein sequence ID" value="KLO19482.1"/>
    <property type="molecule type" value="Genomic_DNA"/>
</dbReference>
<feature type="domain" description="Chromo" evidence="4">
    <location>
        <begin position="449"/>
        <end position="520"/>
    </location>
</feature>
<dbReference type="Pfam" id="PF18723">
    <property type="entry name" value="HMUDK_hel"/>
    <property type="match status" value="1"/>
</dbReference>
<dbReference type="OrthoDB" id="433924at2759"/>
<dbReference type="AlphaFoldDB" id="A0A0H2S5K5"/>
<dbReference type="InterPro" id="IPR051219">
    <property type="entry name" value="Heterochromatin_chromo-domain"/>
</dbReference>
<dbReference type="InterPro" id="IPR023780">
    <property type="entry name" value="Chromo_domain"/>
</dbReference>
<evidence type="ECO:0000256" key="2">
    <source>
        <dbReference type="ARBA" id="ARBA00023242"/>
    </source>
</evidence>